<dbReference type="Proteomes" id="UP001371456">
    <property type="component" value="Unassembled WGS sequence"/>
</dbReference>
<sequence length="353" mass="41142">MGLDFPAAWNEQIRHVLVEFVDRHNPVMMEIEAVTLPEHRQLLHTINVSEVTDQHALHSSPNQLQVVLVMQKDEEALILPLVLLIYEGGIGIRNMDDISKTLAIKRWWRFRTNQSLWADFMKAKYCHRAHPSVKAWTFGNSQAWKFMVNAREVAEPNIFWKINSGSCNMWWDNWCEKGPLANLFPDHVHNNAAKVMDYIDVGNWNMNKLRENLPEHVVLYIANIPIGDANDNDYAVWNITQDGQYTNSSAWQSIREVRQKDGILSKVWHKCLTFKISFLTWRMMLKKLPFDEVLQRFGNPMDTKCLCCTIPQNESIQHVFSDSEMAKHIWNYFGNPLGINHQGGNIRILFNAW</sequence>
<dbReference type="PANTHER" id="PTHR33116:SF82">
    <property type="entry name" value="RNASE H FAMILY PROTEIN"/>
    <property type="match status" value="1"/>
</dbReference>
<dbReference type="PANTHER" id="PTHR33116">
    <property type="entry name" value="REVERSE TRANSCRIPTASE ZINC-BINDING DOMAIN-CONTAINING PROTEIN-RELATED-RELATED"/>
    <property type="match status" value="1"/>
</dbReference>
<dbReference type="Pfam" id="PF13966">
    <property type="entry name" value="zf-RVT"/>
    <property type="match status" value="1"/>
</dbReference>
<proteinExistence type="predicted"/>
<evidence type="ECO:0000313" key="2">
    <source>
        <dbReference type="EMBL" id="KAK6795619.1"/>
    </source>
</evidence>
<accession>A0AAN8TZG3</accession>
<dbReference type="EMBL" id="JBANQN010000003">
    <property type="protein sequence ID" value="KAK6795619.1"/>
    <property type="molecule type" value="Genomic_DNA"/>
</dbReference>
<keyword evidence="3" id="KW-1185">Reference proteome</keyword>
<gene>
    <name evidence="2" type="ORF">RDI58_009073</name>
</gene>
<organism evidence="2 3">
    <name type="scientific">Solanum bulbocastanum</name>
    <name type="common">Wild potato</name>
    <dbReference type="NCBI Taxonomy" id="147425"/>
    <lineage>
        <taxon>Eukaryota</taxon>
        <taxon>Viridiplantae</taxon>
        <taxon>Streptophyta</taxon>
        <taxon>Embryophyta</taxon>
        <taxon>Tracheophyta</taxon>
        <taxon>Spermatophyta</taxon>
        <taxon>Magnoliopsida</taxon>
        <taxon>eudicotyledons</taxon>
        <taxon>Gunneridae</taxon>
        <taxon>Pentapetalae</taxon>
        <taxon>asterids</taxon>
        <taxon>lamiids</taxon>
        <taxon>Solanales</taxon>
        <taxon>Solanaceae</taxon>
        <taxon>Solanoideae</taxon>
        <taxon>Solaneae</taxon>
        <taxon>Solanum</taxon>
    </lineage>
</organism>
<comment type="caution">
    <text evidence="2">The sequence shown here is derived from an EMBL/GenBank/DDBJ whole genome shotgun (WGS) entry which is preliminary data.</text>
</comment>
<evidence type="ECO:0000259" key="1">
    <source>
        <dbReference type="Pfam" id="PF13966"/>
    </source>
</evidence>
<name>A0AAN8TZG3_SOLBU</name>
<protein>
    <recommendedName>
        <fullName evidence="1">Reverse transcriptase zinc-binding domain-containing protein</fullName>
    </recommendedName>
</protein>
<evidence type="ECO:0000313" key="3">
    <source>
        <dbReference type="Proteomes" id="UP001371456"/>
    </source>
</evidence>
<reference evidence="2 3" key="1">
    <citation type="submission" date="2024-02" db="EMBL/GenBank/DDBJ databases">
        <title>de novo genome assembly of Solanum bulbocastanum strain 11H21.</title>
        <authorList>
            <person name="Hosaka A.J."/>
        </authorList>
    </citation>
    <scope>NUCLEOTIDE SEQUENCE [LARGE SCALE GENOMIC DNA]</scope>
    <source>
        <tissue evidence="2">Young leaves</tissue>
    </source>
</reference>
<dbReference type="InterPro" id="IPR026960">
    <property type="entry name" value="RVT-Znf"/>
</dbReference>
<feature type="domain" description="Reverse transcriptase zinc-binding" evidence="1">
    <location>
        <begin position="245"/>
        <end position="330"/>
    </location>
</feature>
<dbReference type="AlphaFoldDB" id="A0AAN8TZG3"/>